<feature type="compositionally biased region" description="Polar residues" evidence="1">
    <location>
        <begin position="1"/>
        <end position="15"/>
    </location>
</feature>
<reference evidence="2 3" key="1">
    <citation type="submission" date="2018-10" db="EMBL/GenBank/DDBJ databases">
        <title>Genomic Encyclopedia of Archaeal and Bacterial Type Strains, Phase II (KMG-II): from individual species to whole genera.</title>
        <authorList>
            <person name="Goeker M."/>
        </authorList>
    </citation>
    <scope>NUCLEOTIDE SEQUENCE [LARGE SCALE GENOMIC DNA]</scope>
    <source>
        <strain evidence="2 3">DSM 14954</strain>
    </source>
</reference>
<accession>A0A660LKL1</accession>
<gene>
    <name evidence="2" type="ORF">C8N24_3695</name>
</gene>
<organism evidence="2 3">
    <name type="scientific">Solirubrobacter pauli</name>
    <dbReference type="NCBI Taxonomy" id="166793"/>
    <lineage>
        <taxon>Bacteria</taxon>
        <taxon>Bacillati</taxon>
        <taxon>Actinomycetota</taxon>
        <taxon>Thermoleophilia</taxon>
        <taxon>Solirubrobacterales</taxon>
        <taxon>Solirubrobacteraceae</taxon>
        <taxon>Solirubrobacter</taxon>
    </lineage>
</organism>
<evidence type="ECO:0000256" key="1">
    <source>
        <dbReference type="SAM" id="MobiDB-lite"/>
    </source>
</evidence>
<dbReference type="AlphaFoldDB" id="A0A660LKL1"/>
<dbReference type="Proteomes" id="UP000278962">
    <property type="component" value="Unassembled WGS sequence"/>
</dbReference>
<sequence length="41" mass="4225">MEYNPEKTNANTSGNLPPKDKPVDPKIAKGLGSTALGGGKK</sequence>
<feature type="compositionally biased region" description="Basic and acidic residues" evidence="1">
    <location>
        <begin position="18"/>
        <end position="27"/>
    </location>
</feature>
<proteinExistence type="predicted"/>
<feature type="region of interest" description="Disordered" evidence="1">
    <location>
        <begin position="1"/>
        <end position="41"/>
    </location>
</feature>
<protein>
    <submittedName>
        <fullName evidence="2">Uncharacterized protein</fullName>
    </submittedName>
</protein>
<evidence type="ECO:0000313" key="3">
    <source>
        <dbReference type="Proteomes" id="UP000278962"/>
    </source>
</evidence>
<name>A0A660LKL1_9ACTN</name>
<evidence type="ECO:0000313" key="2">
    <source>
        <dbReference type="EMBL" id="RKQ93821.1"/>
    </source>
</evidence>
<keyword evidence="3" id="KW-1185">Reference proteome</keyword>
<comment type="caution">
    <text evidence="2">The sequence shown here is derived from an EMBL/GenBank/DDBJ whole genome shotgun (WGS) entry which is preliminary data.</text>
</comment>
<dbReference type="EMBL" id="RBIL01000001">
    <property type="protein sequence ID" value="RKQ93821.1"/>
    <property type="molecule type" value="Genomic_DNA"/>
</dbReference>